<keyword evidence="10" id="KW-1185">Reference proteome</keyword>
<reference evidence="9 10" key="2">
    <citation type="journal article" date="2010" name="Stand. Genomic Sci.">
        <title>Complete genome sequence of Desulfohalobium retbaense type strain (HR(100)).</title>
        <authorList>
            <person name="Spring S."/>
            <person name="Nolan M."/>
            <person name="Lapidus A."/>
            <person name="Glavina Del Rio T."/>
            <person name="Copeland A."/>
            <person name="Tice H."/>
            <person name="Cheng J.F."/>
            <person name="Lucas S."/>
            <person name="Land M."/>
            <person name="Chen F."/>
            <person name="Bruce D."/>
            <person name="Goodwin L."/>
            <person name="Pitluck S."/>
            <person name="Ivanova N."/>
            <person name="Mavromatis K."/>
            <person name="Mikhailova N."/>
            <person name="Pati A."/>
            <person name="Chen A."/>
            <person name="Palaniappan K."/>
            <person name="Hauser L."/>
            <person name="Chang Y.J."/>
            <person name="Jeffries C.D."/>
            <person name="Munk C."/>
            <person name="Kiss H."/>
            <person name="Chain P."/>
            <person name="Han C."/>
            <person name="Brettin T."/>
            <person name="Detter J.C."/>
            <person name="Schuler E."/>
            <person name="Goker M."/>
            <person name="Rohde M."/>
            <person name="Bristow J."/>
            <person name="Eisen J.A."/>
            <person name="Markowitz V."/>
            <person name="Hugenholtz P."/>
            <person name="Kyrpides N.C."/>
            <person name="Klenk H.P."/>
        </authorList>
    </citation>
    <scope>NUCLEOTIDE SEQUENCE [LARGE SCALE GENOMIC DNA]</scope>
    <source>
        <strain evidence="10">ATCC 49802 / DSM 20745 / S 6022</strain>
    </source>
</reference>
<dbReference type="InterPro" id="IPR050901">
    <property type="entry name" value="BP-dep_ABC_trans_perm"/>
</dbReference>
<dbReference type="CDD" id="cd06261">
    <property type="entry name" value="TM_PBP2"/>
    <property type="match status" value="1"/>
</dbReference>
<accession>D1C4S7</accession>
<dbReference type="STRING" id="479434.Sthe_1811"/>
<dbReference type="InParanoid" id="D1C4S7"/>
<keyword evidence="5 7" id="KW-1133">Transmembrane helix</keyword>
<dbReference type="eggNOG" id="COG0395">
    <property type="taxonomic scope" value="Bacteria"/>
</dbReference>
<dbReference type="FunCoup" id="D1C4S7">
    <property type="interactions" value="82"/>
</dbReference>
<gene>
    <name evidence="9" type="ordered locus">Sthe_1811</name>
</gene>
<evidence type="ECO:0000256" key="4">
    <source>
        <dbReference type="ARBA" id="ARBA00022692"/>
    </source>
</evidence>
<dbReference type="AlphaFoldDB" id="D1C4S7"/>
<dbReference type="GO" id="GO:0005886">
    <property type="term" value="C:plasma membrane"/>
    <property type="evidence" value="ECO:0007669"/>
    <property type="project" value="UniProtKB-SubCell"/>
</dbReference>
<dbReference type="InterPro" id="IPR000515">
    <property type="entry name" value="MetI-like"/>
</dbReference>
<dbReference type="PROSITE" id="PS50928">
    <property type="entry name" value="ABC_TM1"/>
    <property type="match status" value="1"/>
</dbReference>
<evidence type="ECO:0000256" key="7">
    <source>
        <dbReference type="RuleBase" id="RU363032"/>
    </source>
</evidence>
<dbReference type="Gene3D" id="1.10.3720.10">
    <property type="entry name" value="MetI-like"/>
    <property type="match status" value="1"/>
</dbReference>
<evidence type="ECO:0000256" key="5">
    <source>
        <dbReference type="ARBA" id="ARBA00022989"/>
    </source>
</evidence>
<dbReference type="SUPFAM" id="SSF161098">
    <property type="entry name" value="MetI-like"/>
    <property type="match status" value="1"/>
</dbReference>
<sequence length="283" mass="31645">MSGSRSRVLSRIGFYILLAIIVVYLIFPFYWVIRSAIVPNSVQFTTPVVYWPEDPTWDNFRTVLTDRRFLRSLLNSAIVAGTVTLLSLAIGASSAYALGRFQFRGRTPVLYIVLAMTMFPAVSVLGGLFTLVNEFKMYNSLRALIYSYLIFTLPFTVWVLTSFFRQMPKDLEEAAYVDGATPFQTFWKVLLPLSAPGLVTTGLLAFIAAWNEFLYALSFLQTPEHYTITLAIFNFSPQTGGGFEIPWGPMMAATVVVTIPLIVLTLIFQRRIIQGLTAGAVKG</sequence>
<dbReference type="OrthoDB" id="61400at2"/>
<feature type="transmembrane region" description="Helical" evidence="7">
    <location>
        <begin position="247"/>
        <end position="268"/>
    </location>
</feature>
<evidence type="ECO:0000256" key="6">
    <source>
        <dbReference type="ARBA" id="ARBA00023136"/>
    </source>
</evidence>
<feature type="transmembrane region" description="Helical" evidence="7">
    <location>
        <begin position="185"/>
        <end position="210"/>
    </location>
</feature>
<evidence type="ECO:0000313" key="9">
    <source>
        <dbReference type="EMBL" id="ACZ39244.1"/>
    </source>
</evidence>
<evidence type="ECO:0000313" key="10">
    <source>
        <dbReference type="Proteomes" id="UP000002027"/>
    </source>
</evidence>
<evidence type="ECO:0000259" key="8">
    <source>
        <dbReference type="PROSITE" id="PS50928"/>
    </source>
</evidence>
<feature type="transmembrane region" description="Helical" evidence="7">
    <location>
        <begin position="12"/>
        <end position="33"/>
    </location>
</feature>
<dbReference type="PANTHER" id="PTHR32243">
    <property type="entry name" value="MALTOSE TRANSPORT SYSTEM PERMEASE-RELATED"/>
    <property type="match status" value="1"/>
</dbReference>
<dbReference type="GO" id="GO:0055085">
    <property type="term" value="P:transmembrane transport"/>
    <property type="evidence" value="ECO:0007669"/>
    <property type="project" value="InterPro"/>
</dbReference>
<proteinExistence type="inferred from homology"/>
<comment type="subcellular location">
    <subcellularLocation>
        <location evidence="1 7">Cell membrane</location>
        <topology evidence="1 7">Multi-pass membrane protein</topology>
    </subcellularLocation>
</comment>
<reference evidence="10" key="1">
    <citation type="submission" date="2009-11" db="EMBL/GenBank/DDBJ databases">
        <title>The complete chromosome 1 of Sphaerobacter thermophilus DSM 20745.</title>
        <authorList>
            <person name="Lucas S."/>
            <person name="Copeland A."/>
            <person name="Lapidus A."/>
            <person name="Glavina del Rio T."/>
            <person name="Dalin E."/>
            <person name="Tice H."/>
            <person name="Bruce D."/>
            <person name="Goodwin L."/>
            <person name="Pitluck S."/>
            <person name="Kyrpides N."/>
            <person name="Mavromatis K."/>
            <person name="Ivanova N."/>
            <person name="Mikhailova N."/>
            <person name="LaButti K.M."/>
            <person name="Clum A."/>
            <person name="Sun H.I."/>
            <person name="Brettin T."/>
            <person name="Detter J.C."/>
            <person name="Han C."/>
            <person name="Larimer F."/>
            <person name="Land M."/>
            <person name="Hauser L."/>
            <person name="Markowitz V."/>
            <person name="Cheng J.F."/>
            <person name="Hugenholtz P."/>
            <person name="Woyke T."/>
            <person name="Wu D."/>
            <person name="Steenblock K."/>
            <person name="Schneider S."/>
            <person name="Pukall R."/>
            <person name="Goeker M."/>
            <person name="Klenk H.P."/>
            <person name="Eisen J.A."/>
        </authorList>
    </citation>
    <scope>NUCLEOTIDE SEQUENCE [LARGE SCALE GENOMIC DNA]</scope>
    <source>
        <strain evidence="10">ATCC 49802 / DSM 20745 / S 6022</strain>
    </source>
</reference>
<organism evidence="9 10">
    <name type="scientific">Sphaerobacter thermophilus (strain ATCC 49802 / DSM 20745 / KCCM 41009 / NCIMB 13125 / S 6022)</name>
    <dbReference type="NCBI Taxonomy" id="479434"/>
    <lineage>
        <taxon>Bacteria</taxon>
        <taxon>Pseudomonadati</taxon>
        <taxon>Thermomicrobiota</taxon>
        <taxon>Thermomicrobia</taxon>
        <taxon>Sphaerobacterales</taxon>
        <taxon>Sphaerobacterineae</taxon>
        <taxon>Sphaerobacteraceae</taxon>
        <taxon>Sphaerobacter</taxon>
    </lineage>
</organism>
<dbReference type="RefSeq" id="WP_012872290.1">
    <property type="nucleotide sequence ID" value="NC_013523.1"/>
</dbReference>
<comment type="similarity">
    <text evidence="7">Belongs to the binding-protein-dependent transport system permease family.</text>
</comment>
<dbReference type="Pfam" id="PF00528">
    <property type="entry name" value="BPD_transp_1"/>
    <property type="match status" value="1"/>
</dbReference>
<dbReference type="EMBL" id="CP001823">
    <property type="protein sequence ID" value="ACZ39244.1"/>
    <property type="molecule type" value="Genomic_DNA"/>
</dbReference>
<dbReference type="HOGENOM" id="CLU_016047_1_2_0"/>
<dbReference type="InterPro" id="IPR035906">
    <property type="entry name" value="MetI-like_sf"/>
</dbReference>
<dbReference type="KEGG" id="sti:Sthe_1811"/>
<evidence type="ECO:0000256" key="1">
    <source>
        <dbReference type="ARBA" id="ARBA00004651"/>
    </source>
</evidence>
<feature type="domain" description="ABC transmembrane type-1" evidence="8">
    <location>
        <begin position="73"/>
        <end position="268"/>
    </location>
</feature>
<keyword evidence="4 7" id="KW-0812">Transmembrane</keyword>
<dbReference type="Proteomes" id="UP000002027">
    <property type="component" value="Chromosome 1"/>
</dbReference>
<feature type="transmembrane region" description="Helical" evidence="7">
    <location>
        <begin position="110"/>
        <end position="132"/>
    </location>
</feature>
<evidence type="ECO:0000256" key="2">
    <source>
        <dbReference type="ARBA" id="ARBA00022448"/>
    </source>
</evidence>
<dbReference type="PANTHER" id="PTHR32243:SF18">
    <property type="entry name" value="INNER MEMBRANE ABC TRANSPORTER PERMEASE PROTEIN YCJP"/>
    <property type="match status" value="1"/>
</dbReference>
<keyword evidence="2 7" id="KW-0813">Transport</keyword>
<feature type="transmembrane region" description="Helical" evidence="7">
    <location>
        <begin position="144"/>
        <end position="164"/>
    </location>
</feature>
<keyword evidence="3" id="KW-1003">Cell membrane</keyword>
<feature type="transmembrane region" description="Helical" evidence="7">
    <location>
        <begin position="77"/>
        <end position="98"/>
    </location>
</feature>
<keyword evidence="6 7" id="KW-0472">Membrane</keyword>
<protein>
    <submittedName>
        <fullName evidence="9">Binding-protein-dependent transport systems inner membrane component</fullName>
    </submittedName>
</protein>
<name>D1C4S7_SPHTD</name>
<evidence type="ECO:0000256" key="3">
    <source>
        <dbReference type="ARBA" id="ARBA00022475"/>
    </source>
</evidence>